<dbReference type="OrthoDB" id="2748837at2759"/>
<protein>
    <recommendedName>
        <fullName evidence="3">DUF659 domain-containing protein</fullName>
    </recommendedName>
</protein>
<evidence type="ECO:0000313" key="2">
    <source>
        <dbReference type="Proteomes" id="UP000799118"/>
    </source>
</evidence>
<gene>
    <name evidence="1" type="ORF">BT96DRAFT_745198</name>
</gene>
<dbReference type="AlphaFoldDB" id="A0A6A4GDP4"/>
<feature type="non-terminal residue" evidence="1">
    <location>
        <position position="53"/>
    </location>
</feature>
<evidence type="ECO:0008006" key="3">
    <source>
        <dbReference type="Google" id="ProtNLM"/>
    </source>
</evidence>
<feature type="non-terminal residue" evidence="1">
    <location>
        <position position="1"/>
    </location>
</feature>
<sequence length="53" mass="5914">QVLSITVDNASTNDTMINELQKLLPNFRERCGHVRCMAHTVNLAAKGILCPFE</sequence>
<keyword evidence="2" id="KW-1185">Reference proteome</keyword>
<dbReference type="EMBL" id="ML770367">
    <property type="protein sequence ID" value="KAE9383672.1"/>
    <property type="molecule type" value="Genomic_DNA"/>
</dbReference>
<dbReference type="Proteomes" id="UP000799118">
    <property type="component" value="Unassembled WGS sequence"/>
</dbReference>
<accession>A0A6A4GDP4</accession>
<proteinExistence type="predicted"/>
<evidence type="ECO:0000313" key="1">
    <source>
        <dbReference type="EMBL" id="KAE9383672.1"/>
    </source>
</evidence>
<name>A0A6A4GDP4_9AGAR</name>
<reference evidence="1" key="1">
    <citation type="journal article" date="2019" name="Environ. Microbiol.">
        <title>Fungal ecological strategies reflected in gene transcription - a case study of two litter decomposers.</title>
        <authorList>
            <person name="Barbi F."/>
            <person name="Kohler A."/>
            <person name="Barry K."/>
            <person name="Baskaran P."/>
            <person name="Daum C."/>
            <person name="Fauchery L."/>
            <person name="Ihrmark K."/>
            <person name="Kuo A."/>
            <person name="LaButti K."/>
            <person name="Lipzen A."/>
            <person name="Morin E."/>
            <person name="Grigoriev I.V."/>
            <person name="Henrissat B."/>
            <person name="Lindahl B."/>
            <person name="Martin F."/>
        </authorList>
    </citation>
    <scope>NUCLEOTIDE SEQUENCE</scope>
    <source>
        <strain evidence="1">JB14</strain>
    </source>
</reference>
<organism evidence="1 2">
    <name type="scientific">Gymnopus androsaceus JB14</name>
    <dbReference type="NCBI Taxonomy" id="1447944"/>
    <lineage>
        <taxon>Eukaryota</taxon>
        <taxon>Fungi</taxon>
        <taxon>Dikarya</taxon>
        <taxon>Basidiomycota</taxon>
        <taxon>Agaricomycotina</taxon>
        <taxon>Agaricomycetes</taxon>
        <taxon>Agaricomycetidae</taxon>
        <taxon>Agaricales</taxon>
        <taxon>Marasmiineae</taxon>
        <taxon>Omphalotaceae</taxon>
        <taxon>Gymnopus</taxon>
    </lineage>
</organism>